<dbReference type="SUPFAM" id="SSF47090">
    <property type="entry name" value="PGBD-like"/>
    <property type="match status" value="1"/>
</dbReference>
<dbReference type="EMBL" id="AWWI01000016">
    <property type="protein sequence ID" value="PIL22096.1"/>
    <property type="molecule type" value="Genomic_DNA"/>
</dbReference>
<protein>
    <submittedName>
        <fullName evidence="3">Uncharacterized protein</fullName>
    </submittedName>
</protein>
<feature type="domain" description="Peptidase C14 caspase" evidence="1">
    <location>
        <begin position="121"/>
        <end position="420"/>
    </location>
</feature>
<dbReference type="GO" id="GO:0004197">
    <property type="term" value="F:cysteine-type endopeptidase activity"/>
    <property type="evidence" value="ECO:0007669"/>
    <property type="project" value="InterPro"/>
</dbReference>
<dbReference type="RefSeq" id="WP_099909219.1">
    <property type="nucleotide sequence ID" value="NZ_AWWI01000016.1"/>
</dbReference>
<dbReference type="OrthoDB" id="500593at2"/>
<sequence>MLRANRFTTVVTDSAAKRLERASNNEAPIARRERERGAIVAIQTALAELNNGYMAGAEIDGAFGRRTEAAVEAFQRDYGLIADGVVGRQVLTQLDDIFAGETARKPQGVSLHVGVDKVDPNHYGGDLALPSCVNDAREMERIAQRLQYETTRLENEMATTANFASFMRNAAANLFAGDVAFITFSGHGSQVANLSSDDEGDGRDETLCFHDRMLIDDELHALLTEFKEGVRIHLVFDSCHSGTAFKMVAADPADMADVERIAQRTKSIEMLKAPLALTLPGVDPVEAAKAFIPITSKSLEAALDGEDPELVKLPTHSDELIEKTADVFADLIARSTVGGPKFVEGSQFYERNKQVYDSVRTAVGNKEREELACTLTAFAAAMDHQTTPAGNPLSLFTFNISQTWNSGGFTGSYSQFHRAVLSRSRPDATPQLSPDGSMGAAARLCERPFAL</sequence>
<name>A0A2G8RKH1_9RHOB</name>
<evidence type="ECO:0000259" key="1">
    <source>
        <dbReference type="Pfam" id="PF00656"/>
    </source>
</evidence>
<dbReference type="Proteomes" id="UP000231259">
    <property type="component" value="Unassembled WGS sequence"/>
</dbReference>
<dbReference type="Gene3D" id="1.10.101.10">
    <property type="entry name" value="PGBD-like superfamily/PGBD"/>
    <property type="match status" value="1"/>
</dbReference>
<proteinExistence type="predicted"/>
<comment type="caution">
    <text evidence="3">The sequence shown here is derived from an EMBL/GenBank/DDBJ whole genome shotgun (WGS) entry which is preliminary data.</text>
</comment>
<dbReference type="Pfam" id="PF00656">
    <property type="entry name" value="Peptidase_C14"/>
    <property type="match status" value="1"/>
</dbReference>
<dbReference type="Gene3D" id="3.40.50.1460">
    <property type="match status" value="2"/>
</dbReference>
<organism evidence="3 4">
    <name type="scientific">Puniceibacterium antarcticum</name>
    <dbReference type="NCBI Taxonomy" id="1206336"/>
    <lineage>
        <taxon>Bacteria</taxon>
        <taxon>Pseudomonadati</taxon>
        <taxon>Pseudomonadota</taxon>
        <taxon>Alphaproteobacteria</taxon>
        <taxon>Rhodobacterales</taxon>
        <taxon>Paracoccaceae</taxon>
        <taxon>Puniceibacterium</taxon>
    </lineage>
</organism>
<gene>
    <name evidence="3" type="ORF">P775_01110</name>
</gene>
<dbReference type="GO" id="GO:0005737">
    <property type="term" value="C:cytoplasm"/>
    <property type="evidence" value="ECO:0007669"/>
    <property type="project" value="TreeGrafter"/>
</dbReference>
<accession>A0A2G8RKH1</accession>
<dbReference type="InterPro" id="IPR036365">
    <property type="entry name" value="PGBD-like_sf"/>
</dbReference>
<evidence type="ECO:0000313" key="4">
    <source>
        <dbReference type="Proteomes" id="UP000231259"/>
    </source>
</evidence>
<feature type="domain" description="Peptidoglycan binding-like" evidence="2">
    <location>
        <begin position="38"/>
        <end position="94"/>
    </location>
</feature>
<dbReference type="PANTHER" id="PTHR48104">
    <property type="entry name" value="METACASPASE-4"/>
    <property type="match status" value="1"/>
</dbReference>
<dbReference type="InterPro" id="IPR011600">
    <property type="entry name" value="Pept_C14_caspase"/>
</dbReference>
<evidence type="ECO:0000259" key="2">
    <source>
        <dbReference type="Pfam" id="PF01471"/>
    </source>
</evidence>
<dbReference type="AlphaFoldDB" id="A0A2G8RKH1"/>
<dbReference type="GO" id="GO:0006508">
    <property type="term" value="P:proteolysis"/>
    <property type="evidence" value="ECO:0007669"/>
    <property type="project" value="InterPro"/>
</dbReference>
<reference evidence="3 4" key="1">
    <citation type="submission" date="2013-09" db="EMBL/GenBank/DDBJ databases">
        <title>Genome sequencing of Phaeobacter antarcticus sp. nov. SM1211.</title>
        <authorList>
            <person name="Zhang X.-Y."/>
            <person name="Liu C."/>
            <person name="Chen X.-L."/>
            <person name="Xie B.-B."/>
            <person name="Qin Q.-L."/>
            <person name="Rong J.-C."/>
            <person name="Zhang Y.-Z."/>
        </authorList>
    </citation>
    <scope>NUCLEOTIDE SEQUENCE [LARGE SCALE GENOMIC DNA]</scope>
    <source>
        <strain evidence="3 4">SM1211</strain>
    </source>
</reference>
<keyword evidence="4" id="KW-1185">Reference proteome</keyword>
<dbReference type="InterPro" id="IPR002477">
    <property type="entry name" value="Peptidoglycan-bd-like"/>
</dbReference>
<dbReference type="PANTHER" id="PTHR48104:SF30">
    <property type="entry name" value="METACASPASE-1"/>
    <property type="match status" value="1"/>
</dbReference>
<dbReference type="InterPro" id="IPR050452">
    <property type="entry name" value="Metacaspase"/>
</dbReference>
<evidence type="ECO:0000313" key="3">
    <source>
        <dbReference type="EMBL" id="PIL22096.1"/>
    </source>
</evidence>
<dbReference type="Pfam" id="PF01471">
    <property type="entry name" value="PG_binding_1"/>
    <property type="match status" value="1"/>
</dbReference>
<dbReference type="InterPro" id="IPR036366">
    <property type="entry name" value="PGBDSf"/>
</dbReference>